<comment type="similarity">
    <text evidence="2">Belongs to the methyl-accepting chemotaxis (MCP) protein family.</text>
</comment>
<accession>A0ABW8SQX5</accession>
<organism evidence="7 8">
    <name type="scientific">Candidatus Clostridium eludens</name>
    <dbReference type="NCBI Taxonomy" id="3381663"/>
    <lineage>
        <taxon>Bacteria</taxon>
        <taxon>Bacillati</taxon>
        <taxon>Bacillota</taxon>
        <taxon>Clostridia</taxon>
        <taxon>Eubacteriales</taxon>
        <taxon>Clostridiaceae</taxon>
        <taxon>Clostridium</taxon>
    </lineage>
</organism>
<evidence type="ECO:0000313" key="7">
    <source>
        <dbReference type="EMBL" id="MFL0198191.1"/>
    </source>
</evidence>
<dbReference type="SUPFAM" id="SSF103190">
    <property type="entry name" value="Sensory domain-like"/>
    <property type="match status" value="1"/>
</dbReference>
<dbReference type="InterPro" id="IPR003660">
    <property type="entry name" value="HAMP_dom"/>
</dbReference>
<dbReference type="Pfam" id="PF22673">
    <property type="entry name" value="MCP-like_PDC_1"/>
    <property type="match status" value="1"/>
</dbReference>
<feature type="domain" description="Methyl-accepting transducer" evidence="5">
    <location>
        <begin position="395"/>
        <end position="631"/>
    </location>
</feature>
<dbReference type="PANTHER" id="PTHR32089:SF112">
    <property type="entry name" value="LYSOZYME-LIKE PROTEIN-RELATED"/>
    <property type="match status" value="1"/>
</dbReference>
<evidence type="ECO:0000259" key="6">
    <source>
        <dbReference type="PROSITE" id="PS50885"/>
    </source>
</evidence>
<dbReference type="InterPro" id="IPR004089">
    <property type="entry name" value="MCPsignal_dom"/>
</dbReference>
<dbReference type="Pfam" id="PF00672">
    <property type="entry name" value="HAMP"/>
    <property type="match status" value="1"/>
</dbReference>
<comment type="caution">
    <text evidence="7">The sequence shown here is derived from an EMBL/GenBank/DDBJ whole genome shotgun (WGS) entry which is preliminary data.</text>
</comment>
<feature type="transmembrane region" description="Helical" evidence="4">
    <location>
        <begin position="271"/>
        <end position="288"/>
    </location>
</feature>
<feature type="transmembrane region" description="Helical" evidence="4">
    <location>
        <begin position="12"/>
        <end position="32"/>
    </location>
</feature>
<dbReference type="InterPro" id="IPR029151">
    <property type="entry name" value="Sensor-like_sf"/>
</dbReference>
<dbReference type="Gene3D" id="3.30.450.20">
    <property type="entry name" value="PAS domain"/>
    <property type="match status" value="2"/>
</dbReference>
<dbReference type="SMART" id="SM00304">
    <property type="entry name" value="HAMP"/>
    <property type="match status" value="1"/>
</dbReference>
<evidence type="ECO:0000256" key="3">
    <source>
        <dbReference type="PROSITE-ProRule" id="PRU00284"/>
    </source>
</evidence>
<dbReference type="Gene3D" id="6.10.340.10">
    <property type="match status" value="1"/>
</dbReference>
<dbReference type="RefSeq" id="WP_406794300.1">
    <property type="nucleotide sequence ID" value="NZ_JBJHZX010000050.1"/>
</dbReference>
<dbReference type="Proteomes" id="UP001623660">
    <property type="component" value="Unassembled WGS sequence"/>
</dbReference>
<sequence>MIRIKSIRTRTIITILPVTIMVLIILSVLSYYTGKNIISQQIDSKISYKMSELKLSVNNRVASHSRIAETLARNIEVCGNTMSKDEYKSLVQKYTAINEDTFGVGVWFEPYKYKENVKFFGPYAYKDNGKVVYTEDYMKDNYNYPSQDWYKAGKTTKDKVGWTAPYYDDNTKITMATVSAPFFDEKGNFIGEASGDINLSNLEDMVNKVKFGQSGKAFLITNNGSYIAGVDSKKVMRSKITDDSRFSAVSKDILSGKSGNGFYMDGNDKRIIYYAPVTSTNWILGITVSQKELYSPLQGLVSILVLLSIFLIVIITAAIFFYSNYITKNINQVTKLTSIICDGDLTYTLDVNSQDELGHMAQDLNKMSSNLKTTFHSVTSNIDHIVGTSEELTASAEQTQSAAEQVAAAMQEVSQHAELQTKDTGSISEAVTQIHNGIKNIKESVNLTTGLSFNSTKVAKNGNNIINDAIEQMENISLQVSQSTHIVNVLGEKSKEIGSIITIINNISEQTNLLALNAAIEAARAGQQGKGFAVVAEEVKKLAEQSGTAAGKISDLIKEIQQDITNAIAAMSKGNASVDTGKTMINEASNSFKDIAGSVKNVAEQMGQIEEVIEGLYNHSDNMVSGIQDISSLSIKSSSYIENVAAASEEQTALMKQVSVAAQSLTQIVIELQSKISAFKVS</sequence>
<dbReference type="Pfam" id="PF00015">
    <property type="entry name" value="MCPsignal"/>
    <property type="match status" value="1"/>
</dbReference>
<evidence type="ECO:0000313" key="8">
    <source>
        <dbReference type="Proteomes" id="UP001623660"/>
    </source>
</evidence>
<dbReference type="Gene3D" id="1.10.287.950">
    <property type="entry name" value="Methyl-accepting chemotaxis protein"/>
    <property type="match status" value="1"/>
</dbReference>
<name>A0ABW8SQX5_9CLOT</name>
<dbReference type="SUPFAM" id="SSF58104">
    <property type="entry name" value="Methyl-accepting chemotaxis protein (MCP) signaling domain"/>
    <property type="match status" value="1"/>
</dbReference>
<dbReference type="PROSITE" id="PS50885">
    <property type="entry name" value="HAMP"/>
    <property type="match status" value="1"/>
</dbReference>
<dbReference type="PANTHER" id="PTHR32089">
    <property type="entry name" value="METHYL-ACCEPTING CHEMOTAXIS PROTEIN MCPB"/>
    <property type="match status" value="1"/>
</dbReference>
<evidence type="ECO:0000259" key="5">
    <source>
        <dbReference type="PROSITE" id="PS50111"/>
    </source>
</evidence>
<dbReference type="CDD" id="cd12913">
    <property type="entry name" value="PDC1_MCP_like"/>
    <property type="match status" value="1"/>
</dbReference>
<keyword evidence="4" id="KW-0472">Membrane</keyword>
<dbReference type="EMBL" id="JBJHZX010000050">
    <property type="protein sequence ID" value="MFL0198191.1"/>
    <property type="molecule type" value="Genomic_DNA"/>
</dbReference>
<feature type="domain" description="HAMP" evidence="6">
    <location>
        <begin position="324"/>
        <end position="376"/>
    </location>
</feature>
<keyword evidence="4" id="KW-0812">Transmembrane</keyword>
<evidence type="ECO:0000256" key="1">
    <source>
        <dbReference type="ARBA" id="ARBA00023224"/>
    </source>
</evidence>
<gene>
    <name evidence="7" type="ORF">ACJDU8_21890</name>
</gene>
<protein>
    <submittedName>
        <fullName evidence="7">Methyl-accepting chemotaxis protein</fullName>
    </submittedName>
</protein>
<evidence type="ECO:0000256" key="4">
    <source>
        <dbReference type="SAM" id="Phobius"/>
    </source>
</evidence>
<feature type="transmembrane region" description="Helical" evidence="4">
    <location>
        <begin position="300"/>
        <end position="322"/>
    </location>
</feature>
<keyword evidence="1 3" id="KW-0807">Transducer</keyword>
<dbReference type="CDD" id="cd12912">
    <property type="entry name" value="PDC2_MCP_like"/>
    <property type="match status" value="1"/>
</dbReference>
<proteinExistence type="inferred from homology"/>
<keyword evidence="8" id="KW-1185">Reference proteome</keyword>
<dbReference type="CDD" id="cd06225">
    <property type="entry name" value="HAMP"/>
    <property type="match status" value="1"/>
</dbReference>
<dbReference type="PROSITE" id="PS50111">
    <property type="entry name" value="CHEMOTAXIS_TRANSDUC_2"/>
    <property type="match status" value="1"/>
</dbReference>
<reference evidence="7 8" key="1">
    <citation type="submission" date="2024-11" db="EMBL/GenBank/DDBJ databases">
        <authorList>
            <person name="Heng Y.C."/>
            <person name="Lim A.C.H."/>
            <person name="Lee J.K.Y."/>
            <person name="Kittelmann S."/>
        </authorList>
    </citation>
    <scope>NUCLEOTIDE SEQUENCE [LARGE SCALE GENOMIC DNA]</scope>
    <source>
        <strain evidence="7 8">WILCCON 0269</strain>
    </source>
</reference>
<keyword evidence="4" id="KW-1133">Transmembrane helix</keyword>
<dbReference type="SMART" id="SM00283">
    <property type="entry name" value="MA"/>
    <property type="match status" value="1"/>
</dbReference>
<evidence type="ECO:0000256" key="2">
    <source>
        <dbReference type="ARBA" id="ARBA00029447"/>
    </source>
</evidence>